<dbReference type="EMBL" id="JAMJEV010000045">
    <property type="protein sequence ID" value="MDO0826045.1"/>
    <property type="molecule type" value="Genomic_DNA"/>
</dbReference>
<accession>A0ABT8QY08</accession>
<gene>
    <name evidence="2" type="ORF">M8H41_25015</name>
</gene>
<dbReference type="Proteomes" id="UP001176021">
    <property type="component" value="Unassembled WGS sequence"/>
</dbReference>
<name>A0ABT8QY08_9FIRM</name>
<comment type="caution">
    <text evidence="2">The sequence shown here is derived from an EMBL/GenBank/DDBJ whole genome shotgun (WGS) entry which is preliminary data.</text>
</comment>
<evidence type="ECO:0000313" key="3">
    <source>
        <dbReference type="Proteomes" id="UP001176021"/>
    </source>
</evidence>
<dbReference type="PROSITE" id="PS51257">
    <property type="entry name" value="PROKAR_LIPOPROTEIN"/>
    <property type="match status" value="1"/>
</dbReference>
<protein>
    <recommendedName>
        <fullName evidence="4">Lipoprotein</fullName>
    </recommendedName>
</protein>
<evidence type="ECO:0000256" key="1">
    <source>
        <dbReference type="SAM" id="SignalP"/>
    </source>
</evidence>
<proteinExistence type="predicted"/>
<feature type="chain" id="PRO_5047374292" description="Lipoprotein" evidence="1">
    <location>
        <begin position="23"/>
        <end position="191"/>
    </location>
</feature>
<keyword evidence="1" id="KW-0732">Signal</keyword>
<organism evidence="2 3">
    <name type="scientific">Desulfosporosinus nitroreducens</name>
    <dbReference type="NCBI Taxonomy" id="2018668"/>
    <lineage>
        <taxon>Bacteria</taxon>
        <taxon>Bacillati</taxon>
        <taxon>Bacillota</taxon>
        <taxon>Clostridia</taxon>
        <taxon>Eubacteriales</taxon>
        <taxon>Desulfitobacteriaceae</taxon>
        <taxon>Desulfosporosinus</taxon>
    </lineage>
</organism>
<reference evidence="2" key="1">
    <citation type="submission" date="2022-05" db="EMBL/GenBank/DDBJ databases">
        <title>Expanded diversity of anoxic marine methylotrophy in a Black Sea sulfate reducing microorganism.</title>
        <authorList>
            <person name="Fischer P.Q."/>
            <person name="Stams A.J.M."/>
            <person name="Villanueva L."/>
            <person name="Sousa D.Z."/>
        </authorList>
    </citation>
    <scope>NUCLEOTIDE SEQUENCE</scope>
    <source>
        <strain evidence="2">P130</strain>
    </source>
</reference>
<evidence type="ECO:0008006" key="4">
    <source>
        <dbReference type="Google" id="ProtNLM"/>
    </source>
</evidence>
<dbReference type="RefSeq" id="WP_302050393.1">
    <property type="nucleotide sequence ID" value="NZ_JAMJEV010000045.1"/>
</dbReference>
<feature type="signal peptide" evidence="1">
    <location>
        <begin position="1"/>
        <end position="22"/>
    </location>
</feature>
<sequence length="191" mass="21848">MRKSVIVLLVLIFLLTACSKNAANVSLIQLPDNYNLDDAKSDNCVVFEDGDITYGQSAWDDFITATDNGKSSIVRLAFYYTLGEPSQYSEEYYEEIRDEYPVLYIKDLSFDGKKYIIEGVEDGKLISKEYKYLVKYEGRPNSTTAIFSEYTYYVLVDDNTVTWGDIEHGMLSSQSGDWIDHSIVYSDLVFK</sequence>
<evidence type="ECO:0000313" key="2">
    <source>
        <dbReference type="EMBL" id="MDO0826045.1"/>
    </source>
</evidence>
<keyword evidence="3" id="KW-1185">Reference proteome</keyword>